<feature type="compositionally biased region" description="Low complexity" evidence="1">
    <location>
        <begin position="68"/>
        <end position="79"/>
    </location>
</feature>
<dbReference type="GO" id="GO:0045892">
    <property type="term" value="P:negative regulation of DNA-templated transcription"/>
    <property type="evidence" value="ECO:0007669"/>
    <property type="project" value="TreeGrafter"/>
</dbReference>
<gene>
    <name evidence="4" type="ORF">JXQ802_LOCUS28659</name>
    <name evidence="3" type="ORF">PYM288_LOCUS10486</name>
</gene>
<dbReference type="EMBL" id="CAJNOL010001088">
    <property type="protein sequence ID" value="CAF1284350.1"/>
    <property type="molecule type" value="Genomic_DNA"/>
</dbReference>
<dbReference type="GO" id="GO:0003682">
    <property type="term" value="F:chromatin binding"/>
    <property type="evidence" value="ECO:0007669"/>
    <property type="project" value="TreeGrafter"/>
</dbReference>
<feature type="compositionally biased region" description="Polar residues" evidence="1">
    <location>
        <begin position="80"/>
        <end position="95"/>
    </location>
</feature>
<proteinExistence type="predicted"/>
<organism evidence="3 5">
    <name type="scientific">Rotaria sordida</name>
    <dbReference type="NCBI Taxonomy" id="392033"/>
    <lineage>
        <taxon>Eukaryota</taxon>
        <taxon>Metazoa</taxon>
        <taxon>Spiralia</taxon>
        <taxon>Gnathifera</taxon>
        <taxon>Rotifera</taxon>
        <taxon>Eurotatoria</taxon>
        <taxon>Bdelloidea</taxon>
        <taxon>Philodinida</taxon>
        <taxon>Philodinidae</taxon>
        <taxon>Rotaria</taxon>
    </lineage>
</organism>
<feature type="compositionally biased region" description="Polar residues" evidence="1">
    <location>
        <begin position="55"/>
        <end position="67"/>
    </location>
</feature>
<name>A0A814AUZ3_9BILA</name>
<evidence type="ECO:0000313" key="6">
    <source>
        <dbReference type="Proteomes" id="UP000663870"/>
    </source>
</evidence>
<sequence length="247" mass="28270">MQKSLKLNHRRATLPIVSQPYSIPVSNNYRVIPTLSTNQMTTSNNNNNNNNNNNTDSSQLIIPSSINQQEQQDVSDSSSLKTFHSPQMTTAVSPVNNCHTEYDQTVKPISVPSTKTLRIRQDQNVLKRKSKSTVIIHVIDGWKIHESLEPFQQQENNSSSSKKQEQHVNYGNPNIHQWNINEVCSFFEHVLGKNCYTPIIKEHLIDGTALLLLQEEHLRNTFKMPVENRLKLLNRINELKHGDLSLL</sequence>
<dbReference type="GO" id="GO:0035102">
    <property type="term" value="C:PRC1 complex"/>
    <property type="evidence" value="ECO:0007669"/>
    <property type="project" value="TreeGrafter"/>
</dbReference>
<dbReference type="InterPro" id="IPR050548">
    <property type="entry name" value="PcG_chromatin_remod_factors"/>
</dbReference>
<dbReference type="PANTHER" id="PTHR12247">
    <property type="entry name" value="POLYCOMB GROUP PROTEIN"/>
    <property type="match status" value="1"/>
</dbReference>
<accession>A0A814AUZ3</accession>
<dbReference type="InterPro" id="IPR001660">
    <property type="entry name" value="SAM"/>
</dbReference>
<dbReference type="SUPFAM" id="SSF47769">
    <property type="entry name" value="SAM/Pointed domain"/>
    <property type="match status" value="1"/>
</dbReference>
<keyword evidence="6" id="KW-1185">Reference proteome</keyword>
<dbReference type="Proteomes" id="UP000663854">
    <property type="component" value="Unassembled WGS sequence"/>
</dbReference>
<dbReference type="AlphaFoldDB" id="A0A814AUZ3"/>
<dbReference type="SMART" id="SM00454">
    <property type="entry name" value="SAM"/>
    <property type="match status" value="1"/>
</dbReference>
<feature type="region of interest" description="Disordered" evidence="1">
    <location>
        <begin position="38"/>
        <end position="95"/>
    </location>
</feature>
<evidence type="ECO:0000259" key="2">
    <source>
        <dbReference type="PROSITE" id="PS50105"/>
    </source>
</evidence>
<feature type="compositionally biased region" description="Low complexity" evidence="1">
    <location>
        <begin position="44"/>
        <end position="54"/>
    </location>
</feature>
<dbReference type="Pfam" id="PF07647">
    <property type="entry name" value="SAM_2"/>
    <property type="match status" value="1"/>
</dbReference>
<dbReference type="EMBL" id="CAJNOH010000165">
    <property type="protein sequence ID" value="CAF0920237.1"/>
    <property type="molecule type" value="Genomic_DNA"/>
</dbReference>
<dbReference type="PANTHER" id="PTHR12247:SF138">
    <property type="entry name" value="POLYHOMEOTIC DISTAL, ISOFORM A-RELATED"/>
    <property type="match status" value="1"/>
</dbReference>
<dbReference type="Gene3D" id="1.10.150.50">
    <property type="entry name" value="Transcription Factor, Ets-1"/>
    <property type="match status" value="1"/>
</dbReference>
<dbReference type="InterPro" id="IPR013761">
    <property type="entry name" value="SAM/pointed_sf"/>
</dbReference>
<dbReference type="PROSITE" id="PS50105">
    <property type="entry name" value="SAM_DOMAIN"/>
    <property type="match status" value="1"/>
</dbReference>
<comment type="caution">
    <text evidence="3">The sequence shown here is derived from an EMBL/GenBank/DDBJ whole genome shotgun (WGS) entry which is preliminary data.</text>
</comment>
<evidence type="ECO:0000313" key="5">
    <source>
        <dbReference type="Proteomes" id="UP000663854"/>
    </source>
</evidence>
<evidence type="ECO:0000256" key="1">
    <source>
        <dbReference type="SAM" id="MobiDB-lite"/>
    </source>
</evidence>
<feature type="domain" description="SAM" evidence="2">
    <location>
        <begin position="178"/>
        <end position="242"/>
    </location>
</feature>
<dbReference type="GO" id="GO:0042393">
    <property type="term" value="F:histone binding"/>
    <property type="evidence" value="ECO:0007669"/>
    <property type="project" value="TreeGrafter"/>
</dbReference>
<dbReference type="Proteomes" id="UP000663870">
    <property type="component" value="Unassembled WGS sequence"/>
</dbReference>
<evidence type="ECO:0000313" key="4">
    <source>
        <dbReference type="EMBL" id="CAF1284350.1"/>
    </source>
</evidence>
<reference evidence="3" key="1">
    <citation type="submission" date="2021-02" db="EMBL/GenBank/DDBJ databases">
        <authorList>
            <person name="Nowell W R."/>
        </authorList>
    </citation>
    <scope>NUCLEOTIDE SEQUENCE</scope>
</reference>
<evidence type="ECO:0000313" key="3">
    <source>
        <dbReference type="EMBL" id="CAF0920237.1"/>
    </source>
</evidence>
<protein>
    <recommendedName>
        <fullName evidence="2">SAM domain-containing protein</fullName>
    </recommendedName>
</protein>